<evidence type="ECO:0000313" key="1">
    <source>
        <dbReference type="EMBL" id="MBK1611753.1"/>
    </source>
</evidence>
<protein>
    <submittedName>
        <fullName evidence="1">Uncharacterized protein</fullName>
    </submittedName>
</protein>
<sequence>MTEIKFEIREKKVDGLLECHVYDITGENEIYAGCVKNFTWNKGLTGGGFNRLEPFDANGERLGHGGDGTDIQKLVDYVKSVHTSRVEREKRISDNWESQKEDATRLGCSEGCFKRYDNVRNYVSSVLFIEKELVHKKFVIDELVSCYESKTFSTISTEAVKIVFKEAIDKRQKEIEDSESQLERIKGWIKEYEESFNKHK</sequence>
<organism evidence="1 2">
    <name type="scientific">Bacillus cereus</name>
    <dbReference type="NCBI Taxonomy" id="1396"/>
    <lineage>
        <taxon>Bacteria</taxon>
        <taxon>Bacillati</taxon>
        <taxon>Bacillota</taxon>
        <taxon>Bacilli</taxon>
        <taxon>Bacillales</taxon>
        <taxon>Bacillaceae</taxon>
        <taxon>Bacillus</taxon>
        <taxon>Bacillus cereus group</taxon>
    </lineage>
</organism>
<reference evidence="1 2" key="1">
    <citation type="submission" date="2020-12" db="EMBL/GenBank/DDBJ databases">
        <title>Genome assembly for a thermostable protease producing Bacillus cereus MAKP1 strain isolated from chicken gut.</title>
        <authorList>
            <person name="Malaviya A."/>
        </authorList>
    </citation>
    <scope>NUCLEOTIDE SEQUENCE [LARGE SCALE GENOMIC DNA]</scope>
    <source>
        <strain evidence="1 2">MAKP1</strain>
    </source>
</reference>
<proteinExistence type="predicted"/>
<dbReference type="Proteomes" id="UP000613452">
    <property type="component" value="Unassembled WGS sequence"/>
</dbReference>
<gene>
    <name evidence="1" type="ORF">JCR31_28330</name>
</gene>
<evidence type="ECO:0000313" key="2">
    <source>
        <dbReference type="Proteomes" id="UP000613452"/>
    </source>
</evidence>
<dbReference type="RefSeq" id="WP_200152592.1">
    <property type="nucleotide sequence ID" value="NZ_JAEFBZ010000007.1"/>
</dbReference>
<dbReference type="AlphaFoldDB" id="A0ABD4LLV2"/>
<name>A0ABD4LLV2_BACCE</name>
<dbReference type="EMBL" id="JAEFBZ010000007">
    <property type="protein sequence ID" value="MBK1611753.1"/>
    <property type="molecule type" value="Genomic_DNA"/>
</dbReference>
<accession>A0ABD4LLV2</accession>
<comment type="caution">
    <text evidence="1">The sequence shown here is derived from an EMBL/GenBank/DDBJ whole genome shotgun (WGS) entry which is preliminary data.</text>
</comment>